<sequence length="369" mass="40593">MKGRDMMQEDPRFVHGGNVYEPTAGGEPWLDFSANINPLGLSPRVQEAILAHIEDTIHYPDPKMRELRAALSAYYDRAPSDFILGNGAAELFYLYAFVMRPKRVLLPVPAFSEYERAAHAAGAAVSYSPLEERAGFEPDLIFLAEEAQRVQADCIVLGNPNNPTGTLVEREAIADLAKKLLPSGTQLVVDESFLDFREDEARFTVRQESLPNLFLVRSLTKFFAVPGLRLGFGIGSPALLQAMEAAKDVWNVNVLAQAAGVAALADTAYQQESLALVKEEKERLSAALAALQGVTVFPPSVNFILVKLPAGRAERLVTYLRAHHILVRDCQHYPGLTAGFLRLAVRTREENEALLAAWRSFDQMTGAVS</sequence>
<dbReference type="EC" id="4.1.1.81" evidence="4"/>
<dbReference type="Gene3D" id="3.90.1150.10">
    <property type="entry name" value="Aspartate Aminotransferase, domain 1"/>
    <property type="match status" value="1"/>
</dbReference>
<accession>A0A414NU40</accession>
<dbReference type="EMBL" id="QRHE01000013">
    <property type="protein sequence ID" value="RHF50581.1"/>
    <property type="molecule type" value="Genomic_DNA"/>
</dbReference>
<dbReference type="GO" id="GO:0030170">
    <property type="term" value="F:pyridoxal phosphate binding"/>
    <property type="evidence" value="ECO:0007669"/>
    <property type="project" value="InterPro"/>
</dbReference>
<dbReference type="InterPro" id="IPR015422">
    <property type="entry name" value="PyrdxlP-dep_Trfase_small"/>
</dbReference>
<evidence type="ECO:0000259" key="10">
    <source>
        <dbReference type="Pfam" id="PF00155"/>
    </source>
</evidence>
<comment type="caution">
    <text evidence="11">The sequence shown here is derived from an EMBL/GenBank/DDBJ whole genome shotgun (WGS) entry which is preliminary data.</text>
</comment>
<dbReference type="CDD" id="cd00609">
    <property type="entry name" value="AAT_like"/>
    <property type="match status" value="1"/>
</dbReference>
<dbReference type="PANTHER" id="PTHR42885:SF1">
    <property type="entry name" value="THREONINE-PHOSPHATE DECARBOXYLASE"/>
    <property type="match status" value="1"/>
</dbReference>
<evidence type="ECO:0000256" key="8">
    <source>
        <dbReference type="ARBA" id="ARBA00029996"/>
    </source>
</evidence>
<evidence type="ECO:0000256" key="6">
    <source>
        <dbReference type="ARBA" id="ARBA00022898"/>
    </source>
</evidence>
<feature type="domain" description="Aminotransferase class I/classII large" evidence="10">
    <location>
        <begin position="28"/>
        <end position="356"/>
    </location>
</feature>
<dbReference type="Pfam" id="PF00155">
    <property type="entry name" value="Aminotran_1_2"/>
    <property type="match status" value="1"/>
</dbReference>
<comment type="catalytic activity">
    <reaction evidence="9">
        <text>O-phospho-L-threonine + H(+) = (R)-1-aminopropan-2-yl phosphate + CO2</text>
        <dbReference type="Rhea" id="RHEA:11492"/>
        <dbReference type="ChEBI" id="CHEBI:15378"/>
        <dbReference type="ChEBI" id="CHEBI:16526"/>
        <dbReference type="ChEBI" id="CHEBI:58563"/>
        <dbReference type="ChEBI" id="CHEBI:58675"/>
        <dbReference type="EC" id="4.1.1.81"/>
    </reaction>
</comment>
<comment type="pathway">
    <text evidence="3">Cofactor biosynthesis; adenosylcobalamin biosynthesis.</text>
</comment>
<evidence type="ECO:0000313" key="11">
    <source>
        <dbReference type="EMBL" id="RHF50581.1"/>
    </source>
</evidence>
<name>A0A414NU40_9FIRM</name>
<dbReference type="GO" id="GO:0009236">
    <property type="term" value="P:cobalamin biosynthetic process"/>
    <property type="evidence" value="ECO:0007669"/>
    <property type="project" value="UniProtKB-UniPathway"/>
</dbReference>
<dbReference type="InterPro" id="IPR015424">
    <property type="entry name" value="PyrdxlP-dep_Trfase"/>
</dbReference>
<evidence type="ECO:0000256" key="9">
    <source>
        <dbReference type="ARBA" id="ARBA00048531"/>
    </source>
</evidence>
<keyword evidence="5" id="KW-0169">Cobalamin biosynthesis</keyword>
<dbReference type="OrthoDB" id="9813612at2"/>
<protein>
    <recommendedName>
        <fullName evidence="4">threonine-phosphate decarboxylase</fullName>
        <ecNumber evidence="4">4.1.1.81</ecNumber>
    </recommendedName>
    <alternativeName>
        <fullName evidence="8">L-threonine-O-3-phosphate decarboxylase</fullName>
    </alternativeName>
</protein>
<comment type="function">
    <text evidence="2">Decarboxylates L-threonine-O-3-phosphate to yield (R)-1-amino-2-propanol O-2-phosphate, the precursor for the linkage between the nucleotide loop and the corrin ring in cobalamin.</text>
</comment>
<evidence type="ECO:0000256" key="7">
    <source>
        <dbReference type="ARBA" id="ARBA00023239"/>
    </source>
</evidence>
<keyword evidence="6" id="KW-0663">Pyridoxal phosphate</keyword>
<keyword evidence="7 11" id="KW-0456">Lyase</keyword>
<dbReference type="InterPro" id="IPR005860">
    <property type="entry name" value="CobD"/>
</dbReference>
<dbReference type="PANTHER" id="PTHR42885">
    <property type="entry name" value="HISTIDINOL-PHOSPHATE AMINOTRANSFERASE-RELATED"/>
    <property type="match status" value="1"/>
</dbReference>
<organism evidence="11 12">
    <name type="scientific">Mitsuokella multacida</name>
    <dbReference type="NCBI Taxonomy" id="52226"/>
    <lineage>
        <taxon>Bacteria</taxon>
        <taxon>Bacillati</taxon>
        <taxon>Bacillota</taxon>
        <taxon>Negativicutes</taxon>
        <taxon>Selenomonadales</taxon>
        <taxon>Selenomonadaceae</taxon>
        <taxon>Mitsuokella</taxon>
    </lineage>
</organism>
<dbReference type="Gene3D" id="3.40.640.10">
    <property type="entry name" value="Type I PLP-dependent aspartate aminotransferase-like (Major domain)"/>
    <property type="match status" value="1"/>
</dbReference>
<dbReference type="Proteomes" id="UP000283442">
    <property type="component" value="Unassembled WGS sequence"/>
</dbReference>
<dbReference type="PROSITE" id="PS00105">
    <property type="entry name" value="AA_TRANSFER_CLASS_1"/>
    <property type="match status" value="1"/>
</dbReference>
<evidence type="ECO:0000256" key="4">
    <source>
        <dbReference type="ARBA" id="ARBA00012285"/>
    </source>
</evidence>
<dbReference type="AlphaFoldDB" id="A0A414NU40"/>
<evidence type="ECO:0000256" key="3">
    <source>
        <dbReference type="ARBA" id="ARBA00004953"/>
    </source>
</evidence>
<evidence type="ECO:0000256" key="5">
    <source>
        <dbReference type="ARBA" id="ARBA00022573"/>
    </source>
</evidence>
<evidence type="ECO:0000313" key="12">
    <source>
        <dbReference type="Proteomes" id="UP000283442"/>
    </source>
</evidence>
<proteinExistence type="predicted"/>
<dbReference type="GO" id="GO:0048472">
    <property type="term" value="F:threonine-phosphate decarboxylase activity"/>
    <property type="evidence" value="ECO:0007669"/>
    <property type="project" value="UniProtKB-EC"/>
</dbReference>
<dbReference type="RefSeq" id="WP_118176712.1">
    <property type="nucleotide sequence ID" value="NZ_JAQEBN010000083.1"/>
</dbReference>
<dbReference type="InterPro" id="IPR015421">
    <property type="entry name" value="PyrdxlP-dep_Trfase_major"/>
</dbReference>
<dbReference type="UniPathway" id="UPA00148"/>
<evidence type="ECO:0000256" key="1">
    <source>
        <dbReference type="ARBA" id="ARBA00001933"/>
    </source>
</evidence>
<evidence type="ECO:0000256" key="2">
    <source>
        <dbReference type="ARBA" id="ARBA00003444"/>
    </source>
</evidence>
<dbReference type="InterPro" id="IPR004838">
    <property type="entry name" value="NHTrfase_class1_PyrdxlP-BS"/>
</dbReference>
<gene>
    <name evidence="11" type="ORF">DW674_10350</name>
</gene>
<reference evidence="11 12" key="1">
    <citation type="submission" date="2018-08" db="EMBL/GenBank/DDBJ databases">
        <title>A genome reference for cultivated species of the human gut microbiota.</title>
        <authorList>
            <person name="Zou Y."/>
            <person name="Xue W."/>
            <person name="Luo G."/>
        </authorList>
    </citation>
    <scope>NUCLEOTIDE SEQUENCE [LARGE SCALE GENOMIC DNA]</scope>
    <source>
        <strain evidence="11 12">AM25-21AC</strain>
    </source>
</reference>
<dbReference type="InterPro" id="IPR004839">
    <property type="entry name" value="Aminotransferase_I/II_large"/>
</dbReference>
<comment type="cofactor">
    <cofactor evidence="1">
        <name>pyridoxal 5'-phosphate</name>
        <dbReference type="ChEBI" id="CHEBI:597326"/>
    </cofactor>
</comment>
<dbReference type="SUPFAM" id="SSF53383">
    <property type="entry name" value="PLP-dependent transferases"/>
    <property type="match status" value="1"/>
</dbReference>
<dbReference type="NCBIfam" id="TIGR01140">
    <property type="entry name" value="L_thr_O3P_dcar"/>
    <property type="match status" value="1"/>
</dbReference>